<dbReference type="InterPro" id="IPR024169">
    <property type="entry name" value="SP_NH2Trfase/AEP_transaminase"/>
</dbReference>
<keyword evidence="10" id="KW-1185">Reference proteome</keyword>
<evidence type="ECO:0000256" key="4">
    <source>
        <dbReference type="ARBA" id="ARBA00022898"/>
    </source>
</evidence>
<comment type="subunit">
    <text evidence="7">Homodimer.</text>
</comment>
<comment type="similarity">
    <text evidence="7">Belongs to the class-V pyridoxal-phosphate-dependent aminotransferase family. PhnW subfamily.</text>
</comment>
<dbReference type="Gene3D" id="3.40.640.10">
    <property type="entry name" value="Type I PLP-dependent aspartate aminotransferase-like (Major domain)"/>
    <property type="match status" value="1"/>
</dbReference>
<evidence type="ECO:0000313" key="10">
    <source>
        <dbReference type="Proteomes" id="UP001652338"/>
    </source>
</evidence>
<dbReference type="InterPro" id="IPR015421">
    <property type="entry name" value="PyrdxlP-dep_Trfase_major"/>
</dbReference>
<dbReference type="EC" id="2.6.1.37" evidence="7"/>
<evidence type="ECO:0000256" key="3">
    <source>
        <dbReference type="ARBA" id="ARBA00022679"/>
    </source>
</evidence>
<dbReference type="HAMAP" id="MF_01376">
    <property type="entry name" value="PhnW_aminotrans_5"/>
    <property type="match status" value="1"/>
</dbReference>
<comment type="function">
    <text evidence="7">Involved in phosphonate degradation.</text>
</comment>
<dbReference type="InterPro" id="IPR012703">
    <property type="entry name" value="NH2EtPonate_pyrv_transaminase"/>
</dbReference>
<dbReference type="SUPFAM" id="SSF53383">
    <property type="entry name" value="PLP-dependent transferases"/>
    <property type="match status" value="1"/>
</dbReference>
<evidence type="ECO:0000313" key="9">
    <source>
        <dbReference type="EMBL" id="MCU6725588.1"/>
    </source>
</evidence>
<dbReference type="PANTHER" id="PTHR42778">
    <property type="entry name" value="2-AMINOETHYLPHOSPHONATE--PYRUVATE TRANSAMINASE"/>
    <property type="match status" value="1"/>
</dbReference>
<keyword evidence="5 7" id="KW-0670">Pyruvate</keyword>
<dbReference type="PANTHER" id="PTHR42778:SF1">
    <property type="entry name" value="2-AMINOETHYLPHOSPHONATE--PYRUVATE TRANSAMINASE"/>
    <property type="match status" value="1"/>
</dbReference>
<evidence type="ECO:0000256" key="5">
    <source>
        <dbReference type="ARBA" id="ARBA00023317"/>
    </source>
</evidence>
<keyword evidence="2 7" id="KW-0032">Aminotransferase</keyword>
<evidence type="ECO:0000259" key="8">
    <source>
        <dbReference type="Pfam" id="PF00266"/>
    </source>
</evidence>
<feature type="domain" description="Aminotransferase class V" evidence="8">
    <location>
        <begin position="34"/>
        <end position="324"/>
    </location>
</feature>
<dbReference type="EMBL" id="JAOQKE010000011">
    <property type="protein sequence ID" value="MCU6725588.1"/>
    <property type="molecule type" value="Genomic_DNA"/>
</dbReference>
<dbReference type="NCBIfam" id="TIGR02326">
    <property type="entry name" value="transamin_PhnW"/>
    <property type="match status" value="1"/>
</dbReference>
<dbReference type="Proteomes" id="UP001652338">
    <property type="component" value="Unassembled WGS sequence"/>
</dbReference>
<dbReference type="NCBIfam" id="NF010006">
    <property type="entry name" value="PRK13479.1"/>
    <property type="match status" value="1"/>
</dbReference>
<dbReference type="GO" id="GO:0047304">
    <property type="term" value="F:2-aminoethylphosphonate-pyruvate transaminase activity"/>
    <property type="evidence" value="ECO:0007669"/>
    <property type="project" value="UniProtKB-EC"/>
</dbReference>
<keyword evidence="3 7" id="KW-0808">Transferase</keyword>
<dbReference type="InterPro" id="IPR015424">
    <property type="entry name" value="PyrdxlP-dep_Trfase"/>
</dbReference>
<comment type="catalytic activity">
    <reaction evidence="6 7">
        <text>(2-aminoethyl)phosphonate + pyruvate = phosphonoacetaldehyde + L-alanine</text>
        <dbReference type="Rhea" id="RHEA:17021"/>
        <dbReference type="ChEBI" id="CHEBI:15361"/>
        <dbReference type="ChEBI" id="CHEBI:57418"/>
        <dbReference type="ChEBI" id="CHEBI:57972"/>
        <dbReference type="ChEBI" id="CHEBI:58383"/>
        <dbReference type="EC" id="2.6.1.37"/>
    </reaction>
</comment>
<protein>
    <recommendedName>
        <fullName evidence="7">2-aminoethylphosphonate--pyruvate transaminase</fullName>
        <ecNumber evidence="7">2.6.1.37</ecNumber>
    </recommendedName>
    <alternativeName>
        <fullName evidence="7">2-aminoethylphosphonate aminotransferase</fullName>
    </alternativeName>
    <alternativeName>
        <fullName evidence="7">AEP transaminase</fullName>
        <shortName evidence="7">AEPT</shortName>
    </alternativeName>
</protein>
<dbReference type="InterPro" id="IPR000192">
    <property type="entry name" value="Aminotrans_V_dom"/>
</dbReference>
<comment type="cofactor">
    <cofactor evidence="1 7">
        <name>pyridoxal 5'-phosphate</name>
        <dbReference type="ChEBI" id="CHEBI:597326"/>
    </cofactor>
</comment>
<dbReference type="NCBIfam" id="TIGR03301">
    <property type="entry name" value="PhnW-AepZ"/>
    <property type="match status" value="1"/>
</dbReference>
<evidence type="ECO:0000256" key="7">
    <source>
        <dbReference type="HAMAP-Rule" id="MF_01376"/>
    </source>
</evidence>
<dbReference type="Pfam" id="PF00266">
    <property type="entry name" value="Aminotran_5"/>
    <property type="match status" value="1"/>
</dbReference>
<keyword evidence="4 7" id="KW-0663">Pyridoxal phosphate</keyword>
<sequence length="369" mass="41499">MNKYKLLTPGPLTTTETVKEAMLTDHCTWDDDYKAITQSIRKKLIKIANVSEENYTAVLLQGSGTYGVESVLTSSVGSGKVLLITNGAYGKRMVQICEYAGISYLEYNVEYAEIPSSEMVEEILNSNGDITHIAMVHCETTSGILNNIESIAYTAKAYNKTFIVDAMSSFGGFEIPVEESGIDFLISSANKCIQGVPGFTFVIAKRDSLEKTKGNCHSLSLDLYAQFEEMEKDGKWRFTSPTHTVLAFAKALDELEEEGGVKAREKRYTENNHRLTENMQALGFKTYVAREYQSPIITSFLYPENKNFDFKEMYDYIKENGYAIYPGKVTDIDTFRIGNIGEIYLEDIERITEIFKNFLALKNTGGNIR</sequence>
<comment type="caution">
    <text evidence="9">The sequence shown here is derived from an EMBL/GenBank/DDBJ whole genome shotgun (WGS) entry which is preliminary data.</text>
</comment>
<dbReference type="RefSeq" id="WP_262654852.1">
    <property type="nucleotide sequence ID" value="NZ_JAOQKE010000011.1"/>
</dbReference>
<accession>A0ABT2SM91</accession>
<dbReference type="InterPro" id="IPR015422">
    <property type="entry name" value="PyrdxlP-dep_Trfase_small"/>
</dbReference>
<dbReference type="Gene3D" id="3.90.1150.10">
    <property type="entry name" value="Aspartate Aminotransferase, domain 1"/>
    <property type="match status" value="1"/>
</dbReference>
<feature type="modified residue" description="N6-(pyridoxal phosphate)lysine" evidence="7">
    <location>
        <position position="191"/>
    </location>
</feature>
<evidence type="ECO:0000256" key="2">
    <source>
        <dbReference type="ARBA" id="ARBA00022576"/>
    </source>
</evidence>
<organism evidence="9 10">
    <name type="scientific">Muricoprocola aceti</name>
    <dbReference type="NCBI Taxonomy" id="2981772"/>
    <lineage>
        <taxon>Bacteria</taxon>
        <taxon>Bacillati</taxon>
        <taxon>Bacillota</taxon>
        <taxon>Clostridia</taxon>
        <taxon>Lachnospirales</taxon>
        <taxon>Lachnospiraceae</taxon>
        <taxon>Muricoprocola</taxon>
    </lineage>
</organism>
<reference evidence="9 10" key="1">
    <citation type="journal article" date="2021" name="ISME Commun">
        <title>Automated analysis of genomic sequences facilitates high-throughput and comprehensive description of bacteria.</title>
        <authorList>
            <person name="Hitch T.C.A."/>
        </authorList>
    </citation>
    <scope>NUCLEOTIDE SEQUENCE [LARGE SCALE GENOMIC DNA]</scope>
    <source>
        <strain evidence="9 10">Sanger_29</strain>
    </source>
</reference>
<dbReference type="PIRSF" id="PIRSF000524">
    <property type="entry name" value="SPT"/>
    <property type="match status" value="1"/>
</dbReference>
<evidence type="ECO:0000256" key="6">
    <source>
        <dbReference type="ARBA" id="ARBA00049460"/>
    </source>
</evidence>
<evidence type="ECO:0000256" key="1">
    <source>
        <dbReference type="ARBA" id="ARBA00001933"/>
    </source>
</evidence>
<proteinExistence type="inferred from homology"/>
<gene>
    <name evidence="7 9" type="primary">phnW</name>
    <name evidence="9" type="ORF">OCV47_09530</name>
</gene>
<name>A0ABT2SM91_9FIRM</name>